<keyword evidence="2 5" id="KW-0812">Transmembrane</keyword>
<keyword evidence="3 5" id="KW-1133">Transmembrane helix</keyword>
<dbReference type="RefSeq" id="WP_151623608.1">
    <property type="nucleotide sequence ID" value="NZ_WBPG01000001.1"/>
</dbReference>
<evidence type="ECO:0000256" key="2">
    <source>
        <dbReference type="ARBA" id="ARBA00022692"/>
    </source>
</evidence>
<sequence>MFNKKNIKGKFDSEKLEKENKKYQNRASAYLEDENKIQTLIQKGMKISQNNKGALTDVWDNLQVLFEMMNCWRKGEYREIPKKSLLAIVGAILYFVSPIDLIPDFILGLGLIDDVAIISLAIKQVSSDIEKFKEWKNELGNEDNVSNFE</sequence>
<dbReference type="InterPro" id="IPR010652">
    <property type="entry name" value="DUF1232"/>
</dbReference>
<reference evidence="7 8" key="1">
    <citation type="submission" date="2019-10" db="EMBL/GenBank/DDBJ databases">
        <title>Bacillus from the desert of Cuatro Cinegas, Coahuila.</title>
        <authorList>
            <person name="Olmedo-Alvarez G."/>
            <person name="Saldana S."/>
            <person name="Barcelo D."/>
        </authorList>
    </citation>
    <scope>NUCLEOTIDE SEQUENCE [LARGE SCALE GENOMIC DNA]</scope>
    <source>
        <strain evidence="7 8">CH155b_5T</strain>
    </source>
</reference>
<gene>
    <name evidence="7" type="ORF">F8163_00330</name>
</gene>
<proteinExistence type="predicted"/>
<evidence type="ECO:0000256" key="3">
    <source>
        <dbReference type="ARBA" id="ARBA00022989"/>
    </source>
</evidence>
<evidence type="ECO:0000259" key="6">
    <source>
        <dbReference type="Pfam" id="PF06803"/>
    </source>
</evidence>
<protein>
    <submittedName>
        <fullName evidence="7">DUF1232 domain-containing protein</fullName>
    </submittedName>
</protein>
<evidence type="ECO:0000256" key="5">
    <source>
        <dbReference type="SAM" id="Phobius"/>
    </source>
</evidence>
<dbReference type="AlphaFoldDB" id="A0A7V7SC38"/>
<organism evidence="7 8">
    <name type="scientific">Bacillus luti</name>
    <dbReference type="NCBI Taxonomy" id="2026191"/>
    <lineage>
        <taxon>Bacteria</taxon>
        <taxon>Bacillati</taxon>
        <taxon>Bacillota</taxon>
        <taxon>Bacilli</taxon>
        <taxon>Bacillales</taxon>
        <taxon>Bacillaceae</taxon>
        <taxon>Bacillus</taxon>
        <taxon>Bacillus cereus group</taxon>
    </lineage>
</organism>
<evidence type="ECO:0000313" key="7">
    <source>
        <dbReference type="EMBL" id="KAB2445723.1"/>
    </source>
</evidence>
<dbReference type="Proteomes" id="UP000470409">
    <property type="component" value="Unassembled WGS sequence"/>
</dbReference>
<dbReference type="Pfam" id="PF06803">
    <property type="entry name" value="DUF1232"/>
    <property type="match status" value="1"/>
</dbReference>
<feature type="domain" description="DUF1232" evidence="6">
    <location>
        <begin position="85"/>
        <end position="120"/>
    </location>
</feature>
<comment type="subcellular location">
    <subcellularLocation>
        <location evidence="1">Endomembrane system</location>
        <topology evidence="1">Multi-pass membrane protein</topology>
    </subcellularLocation>
</comment>
<evidence type="ECO:0000256" key="1">
    <source>
        <dbReference type="ARBA" id="ARBA00004127"/>
    </source>
</evidence>
<accession>A0A7V7SC38</accession>
<dbReference type="GO" id="GO:0012505">
    <property type="term" value="C:endomembrane system"/>
    <property type="evidence" value="ECO:0007669"/>
    <property type="project" value="UniProtKB-SubCell"/>
</dbReference>
<name>A0A7V7SC38_9BACI</name>
<evidence type="ECO:0000313" key="8">
    <source>
        <dbReference type="Proteomes" id="UP000470409"/>
    </source>
</evidence>
<evidence type="ECO:0000256" key="4">
    <source>
        <dbReference type="ARBA" id="ARBA00023136"/>
    </source>
</evidence>
<keyword evidence="4 5" id="KW-0472">Membrane</keyword>
<dbReference type="EMBL" id="WBPG01000001">
    <property type="protein sequence ID" value="KAB2445723.1"/>
    <property type="molecule type" value="Genomic_DNA"/>
</dbReference>
<feature type="transmembrane region" description="Helical" evidence="5">
    <location>
        <begin position="83"/>
        <end position="99"/>
    </location>
</feature>
<comment type="caution">
    <text evidence="7">The sequence shown here is derived from an EMBL/GenBank/DDBJ whole genome shotgun (WGS) entry which is preliminary data.</text>
</comment>